<dbReference type="EMBL" id="JACMYG010000056">
    <property type="protein sequence ID" value="MBC2693518.1"/>
    <property type="molecule type" value="Genomic_DNA"/>
</dbReference>
<dbReference type="Proteomes" id="UP000526003">
    <property type="component" value="Unassembled WGS sequence"/>
</dbReference>
<organism evidence="1 2">
    <name type="scientific">Pseudomonas kielensis</name>
    <dbReference type="NCBI Taxonomy" id="2762577"/>
    <lineage>
        <taxon>Bacteria</taxon>
        <taxon>Pseudomonadati</taxon>
        <taxon>Pseudomonadota</taxon>
        <taxon>Gammaproteobacteria</taxon>
        <taxon>Pseudomonadales</taxon>
        <taxon>Pseudomonadaceae</taxon>
        <taxon>Pseudomonas</taxon>
    </lineage>
</organism>
<name>A0A7X1L0C0_9PSED</name>
<dbReference type="AlphaFoldDB" id="A0A7X1L0C0"/>
<proteinExistence type="predicted"/>
<dbReference type="RefSeq" id="WP_185819257.1">
    <property type="nucleotide sequence ID" value="NZ_JACMYG010000056.1"/>
</dbReference>
<accession>A0A7X1L0C0</accession>
<protein>
    <submittedName>
        <fullName evidence="1">Uncharacterized protein</fullName>
    </submittedName>
</protein>
<evidence type="ECO:0000313" key="2">
    <source>
        <dbReference type="Proteomes" id="UP000526003"/>
    </source>
</evidence>
<sequence length="205" mass="22559">MNFSTKWLHGTTSTITAWTLNGRGGIKGPMPLHKALFFTSNRSFAEGSSGSSGSGANVYQSTIKAGSNVLDLSKPGVTCTTQESESFRKRVMQCRPGKTNIQAEYQQHWEAGWQTGAIMKYAHREHEEQQMKTMQYLAMYERDTPEGIVSFNHIQKTTRDCIEDIVDAAIAAGYQAVAGHELQSGVTYPLLIVLDPSILSAPVKI</sequence>
<keyword evidence="2" id="KW-1185">Reference proteome</keyword>
<evidence type="ECO:0000313" key="1">
    <source>
        <dbReference type="EMBL" id="MBC2693518.1"/>
    </source>
</evidence>
<gene>
    <name evidence="1" type="ORF">H7995_27445</name>
</gene>
<comment type="caution">
    <text evidence="1">The sequence shown here is derived from an EMBL/GenBank/DDBJ whole genome shotgun (WGS) entry which is preliminary data.</text>
</comment>
<reference evidence="1 2" key="1">
    <citation type="submission" date="2020-08" db="EMBL/GenBank/DDBJ databases">
        <title>Pseudomonas sp. nov.</title>
        <authorList>
            <person name="Gieschler S."/>
            <person name="Fiedler G."/>
            <person name="Brinks E."/>
            <person name="Boehnlein C."/>
            <person name="Franz C.M.A.P."/>
            <person name="Kabisch J."/>
        </authorList>
    </citation>
    <scope>NUCLEOTIDE SEQUENCE [LARGE SCALE GENOMIC DNA]</scope>
    <source>
        <strain evidence="1 2">MBT-1</strain>
    </source>
</reference>